<gene>
    <name evidence="3" type="primary">cmoA</name>
    <name evidence="6" type="ORF">SAMN06296036_13018</name>
</gene>
<protein>
    <recommendedName>
        <fullName evidence="3">Carboxy-S-adenosyl-L-methionine synthase</fullName>
        <shortName evidence="3">Cx-SAM synthase</shortName>
        <ecNumber evidence="3">2.1.3.-</ecNumber>
    </recommendedName>
</protein>
<dbReference type="PIRSF" id="PIRSF006325">
    <property type="entry name" value="MeTrfase_bac"/>
    <property type="match status" value="1"/>
</dbReference>
<evidence type="ECO:0000313" key="7">
    <source>
        <dbReference type="Proteomes" id="UP000192907"/>
    </source>
</evidence>
<evidence type="ECO:0000313" key="6">
    <source>
        <dbReference type="EMBL" id="SMF76335.1"/>
    </source>
</evidence>
<organism evidence="6 7">
    <name type="scientific">Pseudobacteriovorax antillogorgiicola</name>
    <dbReference type="NCBI Taxonomy" id="1513793"/>
    <lineage>
        <taxon>Bacteria</taxon>
        <taxon>Pseudomonadati</taxon>
        <taxon>Bdellovibrionota</taxon>
        <taxon>Oligoflexia</taxon>
        <taxon>Oligoflexales</taxon>
        <taxon>Pseudobacteriovoracaceae</taxon>
        <taxon>Pseudobacteriovorax</taxon>
    </lineage>
</organism>
<dbReference type="GO" id="GO:0008168">
    <property type="term" value="F:methyltransferase activity"/>
    <property type="evidence" value="ECO:0007669"/>
    <property type="project" value="UniProtKB-KW"/>
</dbReference>
<dbReference type="OrthoDB" id="9779941at2"/>
<accession>A0A1Y6CM84</accession>
<dbReference type="CDD" id="cd02440">
    <property type="entry name" value="AdoMet_MTases"/>
    <property type="match status" value="1"/>
</dbReference>
<dbReference type="InterPro" id="IPR041698">
    <property type="entry name" value="Methyltransf_25"/>
</dbReference>
<evidence type="ECO:0000256" key="3">
    <source>
        <dbReference type="HAMAP-Rule" id="MF_01589"/>
    </source>
</evidence>
<feature type="domain" description="Methyltransferase" evidence="5">
    <location>
        <begin position="68"/>
        <end position="165"/>
    </location>
</feature>
<feature type="binding site" evidence="3">
    <location>
        <begin position="124"/>
        <end position="125"/>
    </location>
    <ligand>
        <name>S-adenosyl-L-methionine</name>
        <dbReference type="ChEBI" id="CHEBI:59789"/>
    </ligand>
</feature>
<dbReference type="EC" id="2.1.3.-" evidence="3"/>
<evidence type="ECO:0000256" key="4">
    <source>
        <dbReference type="PIRSR" id="PIRSR006325-1"/>
    </source>
</evidence>
<keyword evidence="6" id="KW-0489">Methyltransferase</keyword>
<dbReference type="Pfam" id="PF13649">
    <property type="entry name" value="Methyltransf_25"/>
    <property type="match status" value="1"/>
</dbReference>
<dbReference type="InterPro" id="IPR005271">
    <property type="entry name" value="CmoA"/>
</dbReference>
<dbReference type="RefSeq" id="WP_132325014.1">
    <property type="nucleotide sequence ID" value="NZ_FWZT01000030.1"/>
</dbReference>
<feature type="binding site" evidence="3 4">
    <location>
        <begin position="72"/>
        <end position="74"/>
    </location>
    <ligand>
        <name>S-adenosyl-L-methionine</name>
        <dbReference type="ChEBI" id="CHEBI:59789"/>
    </ligand>
</feature>
<dbReference type="SUPFAM" id="SSF53335">
    <property type="entry name" value="S-adenosyl-L-methionine-dependent methyltransferases"/>
    <property type="match status" value="1"/>
</dbReference>
<evidence type="ECO:0000259" key="5">
    <source>
        <dbReference type="Pfam" id="PF13649"/>
    </source>
</evidence>
<proteinExistence type="inferred from homology"/>
<feature type="binding site" evidence="3 4">
    <location>
        <begin position="96"/>
        <end position="97"/>
    </location>
    <ligand>
        <name>S-adenosyl-L-methionine</name>
        <dbReference type="ChEBI" id="CHEBI:59789"/>
    </ligand>
</feature>
<dbReference type="STRING" id="1513793.SAMN06296036_13018"/>
<comment type="similarity">
    <text evidence="3">Belongs to the class I-like SAM-binding methyltransferase superfamily. Cx-SAM synthase family.</text>
</comment>
<evidence type="ECO:0000256" key="1">
    <source>
        <dbReference type="ARBA" id="ARBA00022679"/>
    </source>
</evidence>
<comment type="caution">
    <text evidence="3">Lacks conserved residue(s) required for the propagation of feature annotation.</text>
</comment>
<keyword evidence="2 3" id="KW-0949">S-adenosyl-L-methionine</keyword>
<dbReference type="PANTHER" id="PTHR43861:SF2">
    <property type="entry name" value="CARBOXY-S-ADENOSYL-L-METHIONINE SYNTHASE"/>
    <property type="match status" value="1"/>
</dbReference>
<dbReference type="Gene3D" id="3.40.50.150">
    <property type="entry name" value="Vaccinia Virus protein VP39"/>
    <property type="match status" value="1"/>
</dbReference>
<sequence>MQEIPRLVLNSKKDELFASKQYPKPFAFNAEVAGVFDDMVKRSIPLYCDVTTYLGDWALDYYKAGSHIYDIGCSTGTTMIHLAQRLEKPVTFFGVDNSSAMIAKAEEKLDHAPEQHRYQLICDDVMNVAISNASVVIINYTLQFLPITQRLALLQKIYDGLCPGGILFVSEKVRFDNPQFQETSTKIYEEFKERQGYSRTEIEKKKEALDNVLIPFTEQEHKDFLGQAGFSHCDSVMKWNNFMSLVAFKGYS</sequence>
<dbReference type="InterPro" id="IPR029063">
    <property type="entry name" value="SAM-dependent_MTases_sf"/>
</dbReference>
<comment type="catalytic activity">
    <reaction evidence="3">
        <text>prephenate + S-adenosyl-L-methionine = carboxy-S-adenosyl-L-methionine + 3-phenylpyruvate + H2O</text>
        <dbReference type="Rhea" id="RHEA:51692"/>
        <dbReference type="ChEBI" id="CHEBI:15377"/>
        <dbReference type="ChEBI" id="CHEBI:18005"/>
        <dbReference type="ChEBI" id="CHEBI:29934"/>
        <dbReference type="ChEBI" id="CHEBI:59789"/>
        <dbReference type="ChEBI" id="CHEBI:134278"/>
    </reaction>
</comment>
<evidence type="ECO:0000256" key="2">
    <source>
        <dbReference type="ARBA" id="ARBA00022691"/>
    </source>
</evidence>
<dbReference type="GO" id="GO:1904047">
    <property type="term" value="F:S-adenosyl-L-methionine binding"/>
    <property type="evidence" value="ECO:0007669"/>
    <property type="project" value="UniProtKB-UniRule"/>
</dbReference>
<dbReference type="GO" id="GO:0032259">
    <property type="term" value="P:methylation"/>
    <property type="evidence" value="ECO:0007669"/>
    <property type="project" value="UniProtKB-KW"/>
</dbReference>
<feature type="binding site" evidence="3 4">
    <location>
        <position position="47"/>
    </location>
    <ligand>
        <name>S-adenosyl-L-methionine</name>
        <dbReference type="ChEBI" id="CHEBI:59789"/>
    </ligand>
</feature>
<dbReference type="Proteomes" id="UP000192907">
    <property type="component" value="Unassembled WGS sequence"/>
</dbReference>
<keyword evidence="7" id="KW-1185">Reference proteome</keyword>
<keyword evidence="1 3" id="KW-0808">Transferase</keyword>
<dbReference type="NCBIfam" id="TIGR00740">
    <property type="entry name" value="carboxy-S-adenosyl-L-methionine synthase CmoA"/>
    <property type="match status" value="1"/>
</dbReference>
<dbReference type="EMBL" id="FWZT01000030">
    <property type="protein sequence ID" value="SMF76335.1"/>
    <property type="molecule type" value="Genomic_DNA"/>
</dbReference>
<dbReference type="HAMAP" id="MF_01589">
    <property type="entry name" value="Cx_SAM_synthase"/>
    <property type="match status" value="1"/>
</dbReference>
<name>A0A1Y6CM84_9BACT</name>
<dbReference type="AlphaFoldDB" id="A0A1Y6CM84"/>
<dbReference type="GO" id="GO:0016743">
    <property type="term" value="F:carboxyl- or carbamoyltransferase activity"/>
    <property type="evidence" value="ECO:0007669"/>
    <property type="project" value="UniProtKB-UniRule"/>
</dbReference>
<feature type="binding site" evidence="3 4">
    <location>
        <position position="139"/>
    </location>
    <ligand>
        <name>S-adenosyl-L-methionine</name>
        <dbReference type="ChEBI" id="CHEBI:59789"/>
    </ligand>
</feature>
<comment type="function">
    <text evidence="3">Catalyzes the conversion of S-adenosyl-L-methionine (SAM) to carboxy-S-adenosyl-L-methionine (Cx-SAM).</text>
</comment>
<dbReference type="GO" id="GO:0002098">
    <property type="term" value="P:tRNA wobble uridine modification"/>
    <property type="evidence" value="ECO:0007669"/>
    <property type="project" value="InterPro"/>
</dbReference>
<dbReference type="PANTHER" id="PTHR43861">
    <property type="entry name" value="TRANS-ACONITATE 2-METHYLTRANSFERASE-RELATED"/>
    <property type="match status" value="1"/>
</dbReference>
<reference evidence="7" key="1">
    <citation type="submission" date="2017-04" db="EMBL/GenBank/DDBJ databases">
        <authorList>
            <person name="Varghese N."/>
            <person name="Submissions S."/>
        </authorList>
    </citation>
    <scope>NUCLEOTIDE SEQUENCE [LARGE SCALE GENOMIC DNA]</scope>
    <source>
        <strain evidence="7">RKEM611</strain>
    </source>
</reference>